<accession>A0A382P5B2</accession>
<proteinExistence type="predicted"/>
<protein>
    <recommendedName>
        <fullName evidence="2">Alpha-galactosidase NEW3 domain-containing protein</fullName>
    </recommendedName>
</protein>
<dbReference type="AlphaFoldDB" id="A0A382P5B2"/>
<sequence length="160" mass="17426">MKRSLILLSMLLVISPVYAGFTISADSLSPSVCPTTTELVTVEIINHDNSYKTYTLGLSGNAAQWTAMAPSGMNLAPNERANIYLYITPSMYAQPGNYNFKFTASSSGRIENINFNVNVQDCNGLSISAQNDQRAVCSGTTGDFSLILTNDGRWTETYDI</sequence>
<evidence type="ECO:0008006" key="2">
    <source>
        <dbReference type="Google" id="ProtNLM"/>
    </source>
</evidence>
<evidence type="ECO:0000313" key="1">
    <source>
        <dbReference type="EMBL" id="SVC68030.1"/>
    </source>
</evidence>
<organism evidence="1">
    <name type="scientific">marine metagenome</name>
    <dbReference type="NCBI Taxonomy" id="408172"/>
    <lineage>
        <taxon>unclassified sequences</taxon>
        <taxon>metagenomes</taxon>
        <taxon>ecological metagenomes</taxon>
    </lineage>
</organism>
<reference evidence="1" key="1">
    <citation type="submission" date="2018-05" db="EMBL/GenBank/DDBJ databases">
        <authorList>
            <person name="Lanie J.A."/>
            <person name="Ng W.-L."/>
            <person name="Kazmierczak K.M."/>
            <person name="Andrzejewski T.M."/>
            <person name="Davidsen T.M."/>
            <person name="Wayne K.J."/>
            <person name="Tettelin H."/>
            <person name="Glass J.I."/>
            <person name="Rusch D."/>
            <person name="Podicherti R."/>
            <person name="Tsui H.-C.T."/>
            <person name="Winkler M.E."/>
        </authorList>
    </citation>
    <scope>NUCLEOTIDE SEQUENCE</scope>
</reference>
<name>A0A382P5B2_9ZZZZ</name>
<dbReference type="EMBL" id="UINC01104684">
    <property type="protein sequence ID" value="SVC68030.1"/>
    <property type="molecule type" value="Genomic_DNA"/>
</dbReference>
<gene>
    <name evidence="1" type="ORF">METZ01_LOCUS320884</name>
</gene>
<feature type="non-terminal residue" evidence="1">
    <location>
        <position position="160"/>
    </location>
</feature>